<dbReference type="EMBL" id="HBUF01271552">
    <property type="protein sequence ID" value="CAG6685308.1"/>
    <property type="molecule type" value="Transcribed_RNA"/>
</dbReference>
<name>A0A8D8PPR6_9HEMI</name>
<evidence type="ECO:0000313" key="8">
    <source>
        <dbReference type="EMBL" id="CAG6609385.1"/>
    </source>
</evidence>
<comment type="similarity">
    <text evidence="2 6">Belongs to the RPF2 family.</text>
</comment>
<dbReference type="PROSITE" id="PS50833">
    <property type="entry name" value="BRIX"/>
    <property type="match status" value="1"/>
</dbReference>
<organism evidence="8">
    <name type="scientific">Cacopsylla melanoneura</name>
    <dbReference type="NCBI Taxonomy" id="428564"/>
    <lineage>
        <taxon>Eukaryota</taxon>
        <taxon>Metazoa</taxon>
        <taxon>Ecdysozoa</taxon>
        <taxon>Arthropoda</taxon>
        <taxon>Hexapoda</taxon>
        <taxon>Insecta</taxon>
        <taxon>Pterygota</taxon>
        <taxon>Neoptera</taxon>
        <taxon>Paraneoptera</taxon>
        <taxon>Hemiptera</taxon>
        <taxon>Sternorrhyncha</taxon>
        <taxon>Psylloidea</taxon>
        <taxon>Psyllidae</taxon>
        <taxon>Psyllinae</taxon>
        <taxon>Cacopsylla</taxon>
    </lineage>
</organism>
<keyword evidence="4 6" id="KW-0539">Nucleus</keyword>
<dbReference type="EMBL" id="HBUF01271549">
    <property type="protein sequence ID" value="CAG6685305.1"/>
    <property type="molecule type" value="Transcribed_RNA"/>
</dbReference>
<dbReference type="EMBL" id="HBUF01271551">
    <property type="protein sequence ID" value="CAG6685307.1"/>
    <property type="molecule type" value="Transcribed_RNA"/>
</dbReference>
<dbReference type="InterPro" id="IPR039770">
    <property type="entry name" value="Rpf2"/>
</dbReference>
<sequence>MGLMQRVVKPSTAKGKKHVINREPKIIENHKQTLFLQGQKTSPTAVQCLKDFYHLKKPDGKKMSRKNDILPFEDVTPIENFSKKNDASMFCFASHNKKRPNNIVLGRMYDHNLLDMFELGIEHYKSLTSFAASKFTYGAKPCLIFAGEPFEMNHEYKRLQNMFVDFFQREVVKGVRLQGVEHVLSFTAANERVYLRSYRILLKKSGTRTPRVEVEEIGPSVDFVLRRNKLASDDLFKQACKKPKALKAKKVQNVKRDAFDNKLGRLHLDKMNMEKLQTRKMKGLKKSYADRKKERGNLAVKRAAAVASGTARTPSGVGVAKKARKA</sequence>
<feature type="domain" description="Brix" evidence="7">
    <location>
        <begin position="31"/>
        <end position="234"/>
    </location>
</feature>
<dbReference type="EMBL" id="HBUF01014403">
    <property type="protein sequence ID" value="CAG6609384.1"/>
    <property type="molecule type" value="Transcribed_RNA"/>
</dbReference>
<dbReference type="GO" id="GO:0000463">
    <property type="term" value="P:maturation of LSU-rRNA from tricistronic rRNA transcript (SSU-rRNA, 5.8S rRNA, LSU-rRNA)"/>
    <property type="evidence" value="ECO:0007669"/>
    <property type="project" value="TreeGrafter"/>
</dbReference>
<dbReference type="GO" id="GO:0019843">
    <property type="term" value="F:rRNA binding"/>
    <property type="evidence" value="ECO:0007669"/>
    <property type="project" value="UniProtKB-UniRule"/>
</dbReference>
<dbReference type="InterPro" id="IPR007109">
    <property type="entry name" value="Brix"/>
</dbReference>
<dbReference type="EMBL" id="HBUF01014404">
    <property type="protein sequence ID" value="CAG6609385.1"/>
    <property type="molecule type" value="Transcribed_RNA"/>
</dbReference>
<evidence type="ECO:0000259" key="7">
    <source>
        <dbReference type="PROSITE" id="PS50833"/>
    </source>
</evidence>
<evidence type="ECO:0000256" key="2">
    <source>
        <dbReference type="ARBA" id="ARBA00010782"/>
    </source>
</evidence>
<dbReference type="PANTHER" id="PTHR12728">
    <property type="entry name" value="BRIX DOMAIN CONTAINING PROTEIN"/>
    <property type="match status" value="1"/>
</dbReference>
<evidence type="ECO:0000256" key="1">
    <source>
        <dbReference type="ARBA" id="ARBA00004604"/>
    </source>
</evidence>
<dbReference type="EMBL" id="HBUF01517595">
    <property type="protein sequence ID" value="CAG6748154.1"/>
    <property type="molecule type" value="Transcribed_RNA"/>
</dbReference>
<dbReference type="EMBL" id="HBUF01014402">
    <property type="protein sequence ID" value="CAG6609383.1"/>
    <property type="molecule type" value="Transcribed_RNA"/>
</dbReference>
<dbReference type="EMBL" id="HBUF01517596">
    <property type="protein sequence ID" value="CAG6748155.1"/>
    <property type="molecule type" value="Transcribed_RNA"/>
</dbReference>
<evidence type="ECO:0000256" key="4">
    <source>
        <dbReference type="ARBA" id="ARBA00023242"/>
    </source>
</evidence>
<dbReference type="PANTHER" id="PTHR12728:SF0">
    <property type="entry name" value="RIBOSOME PRODUCTION FACTOR 2 HOMOLOG"/>
    <property type="match status" value="1"/>
</dbReference>
<dbReference type="Pfam" id="PF04427">
    <property type="entry name" value="Brix"/>
    <property type="match status" value="1"/>
</dbReference>
<accession>A0A8D8PPR6</accession>
<dbReference type="EMBL" id="HBUF01271550">
    <property type="protein sequence ID" value="CAG6685306.1"/>
    <property type="molecule type" value="Transcribed_RNA"/>
</dbReference>
<comment type="subcellular location">
    <subcellularLocation>
        <location evidence="1 6">Nucleus</location>
        <location evidence="1 6">Nucleolus</location>
    </subcellularLocation>
</comment>
<protein>
    <recommendedName>
        <fullName evidence="3 6">Ribosome production factor 2 homolog</fullName>
    </recommendedName>
    <alternativeName>
        <fullName evidence="5 6">Ribosome biogenesis protein RPF2 homolog</fullName>
    </alternativeName>
</protein>
<evidence type="ECO:0000256" key="6">
    <source>
        <dbReference type="RuleBase" id="RU367086"/>
    </source>
</evidence>
<reference evidence="8" key="1">
    <citation type="submission" date="2021-05" db="EMBL/GenBank/DDBJ databases">
        <authorList>
            <person name="Alioto T."/>
            <person name="Alioto T."/>
            <person name="Gomez Garrido J."/>
        </authorList>
    </citation>
    <scope>NUCLEOTIDE SEQUENCE</scope>
</reference>
<evidence type="ECO:0000256" key="3">
    <source>
        <dbReference type="ARBA" id="ARBA00020387"/>
    </source>
</evidence>
<dbReference type="GO" id="GO:0000027">
    <property type="term" value="P:ribosomal large subunit assembly"/>
    <property type="evidence" value="ECO:0007669"/>
    <property type="project" value="InterPro"/>
</dbReference>
<dbReference type="AlphaFoldDB" id="A0A8D8PPR6"/>
<dbReference type="GO" id="GO:0005730">
    <property type="term" value="C:nucleolus"/>
    <property type="evidence" value="ECO:0007669"/>
    <property type="project" value="UniProtKB-SubCell"/>
</dbReference>
<evidence type="ECO:0000256" key="5">
    <source>
        <dbReference type="ARBA" id="ARBA00030889"/>
    </source>
</evidence>
<dbReference type="SMART" id="SM00879">
    <property type="entry name" value="Brix"/>
    <property type="match status" value="1"/>
</dbReference>
<proteinExistence type="inferred from homology"/>